<sequence length="323" mass="35816">MLILETDRLRLRWFTGTDTDADFLRGLLNDPGWLANIGERNVRTRRQARNWIAMRHTATYGRLGFGFWAVERKSDGALMGMCGLIKRDTLLEADVGYALMPAFRGHGYAREAAAACLRYAQDVLGMAEVWGITGPANAASATVLQQIGLHDGGITRLVGEERETWIFKSPRVEQGDDQAQIDALTRRFLAAFTNRDGVIPTLPALPHYFMLDATVRVADALGTITTTDLHGFIAPRAELLVGGRLKDFEEHETESRTEIRGGIAQRWLRYAKRGRLDGVAFDGAGTKSLQFVRTTRGWKIASLVWTDDLPYAPARRDSGGAHG</sequence>
<keyword evidence="3" id="KW-1185">Reference proteome</keyword>
<proteinExistence type="predicted"/>
<dbReference type="EMBL" id="JAJLJH010000011">
    <property type="protein sequence ID" value="MCK9688932.1"/>
    <property type="molecule type" value="Genomic_DNA"/>
</dbReference>
<dbReference type="InterPro" id="IPR016181">
    <property type="entry name" value="Acyl_CoA_acyltransferase"/>
</dbReference>
<dbReference type="SUPFAM" id="SSF55729">
    <property type="entry name" value="Acyl-CoA N-acyltransferases (Nat)"/>
    <property type="match status" value="1"/>
</dbReference>
<dbReference type="InterPro" id="IPR032710">
    <property type="entry name" value="NTF2-like_dom_sf"/>
</dbReference>
<dbReference type="RefSeq" id="WP_275684983.1">
    <property type="nucleotide sequence ID" value="NZ_JAJLJH010000011.1"/>
</dbReference>
<evidence type="ECO:0000313" key="2">
    <source>
        <dbReference type="EMBL" id="MCK9688932.1"/>
    </source>
</evidence>
<dbReference type="Gene3D" id="3.40.630.30">
    <property type="match status" value="1"/>
</dbReference>
<dbReference type="Gene3D" id="3.10.450.50">
    <property type="match status" value="1"/>
</dbReference>
<evidence type="ECO:0000313" key="3">
    <source>
        <dbReference type="Proteomes" id="UP001139353"/>
    </source>
</evidence>
<reference evidence="2" key="1">
    <citation type="submission" date="2021-11" db="EMBL/GenBank/DDBJ databases">
        <title>BS-T2-15 a new species belonging to the Comamonadaceae family isolated from the soil of a French oak forest.</title>
        <authorList>
            <person name="Mieszkin S."/>
            <person name="Alain K."/>
        </authorList>
    </citation>
    <scope>NUCLEOTIDE SEQUENCE</scope>
    <source>
        <strain evidence="2">BS-T2-15</strain>
    </source>
</reference>
<evidence type="ECO:0000259" key="1">
    <source>
        <dbReference type="PROSITE" id="PS51186"/>
    </source>
</evidence>
<name>A0A9X1YNA1_9BURK</name>
<dbReference type="PANTHER" id="PTHR43792:SF1">
    <property type="entry name" value="N-ACETYLTRANSFERASE DOMAIN-CONTAINING PROTEIN"/>
    <property type="match status" value="1"/>
</dbReference>
<protein>
    <submittedName>
        <fullName evidence="2">GNAT family N-acetyltransferase</fullName>
    </submittedName>
</protein>
<dbReference type="AlphaFoldDB" id="A0A9X1YNA1"/>
<dbReference type="InterPro" id="IPR000182">
    <property type="entry name" value="GNAT_dom"/>
</dbReference>
<feature type="domain" description="N-acetyltransferase" evidence="1">
    <location>
        <begin position="9"/>
        <end position="171"/>
    </location>
</feature>
<gene>
    <name evidence="2" type="ORF">LPC04_24730</name>
</gene>
<comment type="caution">
    <text evidence="2">The sequence shown here is derived from an EMBL/GenBank/DDBJ whole genome shotgun (WGS) entry which is preliminary data.</text>
</comment>
<dbReference type="Pfam" id="PF13302">
    <property type="entry name" value="Acetyltransf_3"/>
    <property type="match status" value="1"/>
</dbReference>
<dbReference type="SUPFAM" id="SSF54427">
    <property type="entry name" value="NTF2-like"/>
    <property type="match status" value="1"/>
</dbReference>
<dbReference type="InterPro" id="IPR051531">
    <property type="entry name" value="N-acetyltransferase"/>
</dbReference>
<dbReference type="PROSITE" id="PS51186">
    <property type="entry name" value="GNAT"/>
    <property type="match status" value="1"/>
</dbReference>
<dbReference type="Proteomes" id="UP001139353">
    <property type="component" value="Unassembled WGS sequence"/>
</dbReference>
<organism evidence="2 3">
    <name type="scientific">Scleromatobacter humisilvae</name>
    <dbReference type="NCBI Taxonomy" id="2897159"/>
    <lineage>
        <taxon>Bacteria</taxon>
        <taxon>Pseudomonadati</taxon>
        <taxon>Pseudomonadota</taxon>
        <taxon>Betaproteobacteria</taxon>
        <taxon>Burkholderiales</taxon>
        <taxon>Sphaerotilaceae</taxon>
        <taxon>Scleromatobacter</taxon>
    </lineage>
</organism>
<accession>A0A9X1YNA1</accession>
<dbReference type="GO" id="GO:0016747">
    <property type="term" value="F:acyltransferase activity, transferring groups other than amino-acyl groups"/>
    <property type="evidence" value="ECO:0007669"/>
    <property type="project" value="InterPro"/>
</dbReference>
<dbReference type="PANTHER" id="PTHR43792">
    <property type="entry name" value="GNAT FAMILY, PUTATIVE (AFU_ORTHOLOGUE AFUA_3G00765)-RELATED-RELATED"/>
    <property type="match status" value="1"/>
</dbReference>